<organism evidence="1 2">
    <name type="scientific">Tricholomella constricta</name>
    <dbReference type="NCBI Taxonomy" id="117010"/>
    <lineage>
        <taxon>Eukaryota</taxon>
        <taxon>Fungi</taxon>
        <taxon>Dikarya</taxon>
        <taxon>Basidiomycota</taxon>
        <taxon>Agaricomycotina</taxon>
        <taxon>Agaricomycetes</taxon>
        <taxon>Agaricomycetidae</taxon>
        <taxon>Agaricales</taxon>
        <taxon>Tricholomatineae</taxon>
        <taxon>Lyophyllaceae</taxon>
        <taxon>Tricholomella</taxon>
    </lineage>
</organism>
<protein>
    <submittedName>
        <fullName evidence="1">Uncharacterized protein</fullName>
    </submittedName>
</protein>
<comment type="caution">
    <text evidence="1">The sequence shown here is derived from an EMBL/GenBank/DDBJ whole genome shotgun (WGS) entry which is preliminary data.</text>
</comment>
<evidence type="ECO:0000313" key="2">
    <source>
        <dbReference type="Proteomes" id="UP000565441"/>
    </source>
</evidence>
<dbReference type="AlphaFoldDB" id="A0A8H5MAN2"/>
<dbReference type="SUPFAM" id="SSF50494">
    <property type="entry name" value="Trypsin-like serine proteases"/>
    <property type="match status" value="1"/>
</dbReference>
<name>A0A8H5MAN2_9AGAR</name>
<dbReference type="InterPro" id="IPR009003">
    <property type="entry name" value="Peptidase_S1_PA"/>
</dbReference>
<dbReference type="EMBL" id="JAACJP010000002">
    <property type="protein sequence ID" value="KAF5386904.1"/>
    <property type="molecule type" value="Genomic_DNA"/>
</dbReference>
<proteinExistence type="predicted"/>
<sequence>MDMESFVRRQTEHGIKKTSIEIAIYSYSHKDGAFSALGDSGAIVVDAKGRIVGMIVAGAGGLEENDVTYLTPYWWIEEQMKKVFPDCFLYETVNN</sequence>
<dbReference type="OrthoDB" id="5424209at2759"/>
<evidence type="ECO:0000313" key="1">
    <source>
        <dbReference type="EMBL" id="KAF5386904.1"/>
    </source>
</evidence>
<accession>A0A8H5MAN2</accession>
<keyword evidence="2" id="KW-1185">Reference proteome</keyword>
<dbReference type="Proteomes" id="UP000565441">
    <property type="component" value="Unassembled WGS sequence"/>
</dbReference>
<reference evidence="1 2" key="1">
    <citation type="journal article" date="2020" name="ISME J.">
        <title>Uncovering the hidden diversity of litter-decomposition mechanisms in mushroom-forming fungi.</title>
        <authorList>
            <person name="Floudas D."/>
            <person name="Bentzer J."/>
            <person name="Ahren D."/>
            <person name="Johansson T."/>
            <person name="Persson P."/>
            <person name="Tunlid A."/>
        </authorList>
    </citation>
    <scope>NUCLEOTIDE SEQUENCE [LARGE SCALE GENOMIC DNA]</scope>
    <source>
        <strain evidence="1 2">CBS 661.87</strain>
    </source>
</reference>
<gene>
    <name evidence="1" type="ORF">D9615_001597</name>
</gene>